<keyword evidence="1" id="KW-0812">Transmembrane</keyword>
<keyword evidence="3" id="KW-1185">Reference proteome</keyword>
<reference evidence="3" key="1">
    <citation type="submission" date="2016-10" db="EMBL/GenBank/DDBJ databases">
        <authorList>
            <person name="Varghese N."/>
            <person name="Submissions S."/>
        </authorList>
    </citation>
    <scope>NUCLEOTIDE SEQUENCE [LARGE SCALE GENOMIC DNA]</scope>
    <source>
        <strain evidence="3">ATCC 700689</strain>
    </source>
</reference>
<evidence type="ECO:0000313" key="2">
    <source>
        <dbReference type="EMBL" id="SDJ20670.1"/>
    </source>
</evidence>
<dbReference type="AlphaFoldDB" id="A0A1G8RWC3"/>
<feature type="transmembrane region" description="Helical" evidence="1">
    <location>
        <begin position="36"/>
        <end position="59"/>
    </location>
</feature>
<organism evidence="2 3">
    <name type="scientific">Pseudomonas abietaniphila</name>
    <dbReference type="NCBI Taxonomy" id="89065"/>
    <lineage>
        <taxon>Bacteria</taxon>
        <taxon>Pseudomonadati</taxon>
        <taxon>Pseudomonadota</taxon>
        <taxon>Gammaproteobacteria</taxon>
        <taxon>Pseudomonadales</taxon>
        <taxon>Pseudomonadaceae</taxon>
        <taxon>Pseudomonas</taxon>
    </lineage>
</organism>
<dbReference type="EMBL" id="FNCO01000023">
    <property type="protein sequence ID" value="SDJ20670.1"/>
    <property type="molecule type" value="Genomic_DNA"/>
</dbReference>
<evidence type="ECO:0000313" key="3">
    <source>
        <dbReference type="Proteomes" id="UP000182894"/>
    </source>
</evidence>
<dbReference type="OrthoDB" id="7030853at2"/>
<evidence type="ECO:0000256" key="1">
    <source>
        <dbReference type="SAM" id="Phobius"/>
    </source>
</evidence>
<sequence>MTKYMIKQVGKGIGSIALALAAFVWAAYAFRAFGGWVFGLSFLFAIVCSIPMVVFFNLFPGENTADRKSRSHKVHLDKADQFTDMFGTFYRDDKDD</sequence>
<name>A0A1G8RWC3_9PSED</name>
<gene>
    <name evidence="2" type="ORF">SAMN05216605_12362</name>
</gene>
<dbReference type="Proteomes" id="UP000182894">
    <property type="component" value="Unassembled WGS sequence"/>
</dbReference>
<keyword evidence="1" id="KW-0472">Membrane</keyword>
<dbReference type="RefSeq" id="WP_074758634.1">
    <property type="nucleotide sequence ID" value="NZ_FNCO01000023.1"/>
</dbReference>
<proteinExistence type="predicted"/>
<feature type="transmembrane region" description="Helical" evidence="1">
    <location>
        <begin position="12"/>
        <end position="30"/>
    </location>
</feature>
<keyword evidence="1" id="KW-1133">Transmembrane helix</keyword>
<accession>A0A1G8RWC3</accession>
<protein>
    <submittedName>
        <fullName evidence="2">Uncharacterized protein</fullName>
    </submittedName>
</protein>
<dbReference type="STRING" id="89065.SAMN05216605_12362"/>